<organism evidence="7">
    <name type="scientific">Arabidopsis lyrata subsp. lyrata</name>
    <name type="common">Lyre-leaved rock-cress</name>
    <dbReference type="NCBI Taxonomy" id="81972"/>
    <lineage>
        <taxon>Eukaryota</taxon>
        <taxon>Viridiplantae</taxon>
        <taxon>Streptophyta</taxon>
        <taxon>Embryophyta</taxon>
        <taxon>Tracheophyta</taxon>
        <taxon>Spermatophyta</taxon>
        <taxon>Magnoliopsida</taxon>
        <taxon>eudicotyledons</taxon>
        <taxon>Gunneridae</taxon>
        <taxon>Pentapetalae</taxon>
        <taxon>rosids</taxon>
        <taxon>malvids</taxon>
        <taxon>Brassicales</taxon>
        <taxon>Brassicaceae</taxon>
        <taxon>Camelineae</taxon>
        <taxon>Arabidopsis</taxon>
    </lineage>
</organism>
<dbReference type="HOGENOM" id="CLU_039561_0_0_1"/>
<gene>
    <name evidence="6" type="ORF">ARALYDRAFT_491524</name>
</gene>
<dbReference type="AlphaFoldDB" id="D7MAR8"/>
<dbReference type="EMBL" id="GL348719">
    <property type="protein sequence ID" value="EFH45552.1"/>
    <property type="molecule type" value="Genomic_DNA"/>
</dbReference>
<dbReference type="GO" id="GO:0000398">
    <property type="term" value="P:mRNA splicing, via spliceosome"/>
    <property type="evidence" value="ECO:0007669"/>
    <property type="project" value="TreeGrafter"/>
</dbReference>
<evidence type="ECO:0000256" key="4">
    <source>
        <dbReference type="SAM" id="MobiDB-lite"/>
    </source>
</evidence>
<feature type="domain" description="RRM" evidence="5">
    <location>
        <begin position="264"/>
        <end position="340"/>
    </location>
</feature>
<sequence>MESSSKESAAKVLLLGKRKPEDDPETKPILRKHKETSEEKETTEGFACSLQQNSEQDNLTSAKAASVTLFVSGLSRQTKISDIIDFFSDVGEVVHVRICITHEGRRLRSGFVEFTSASEANKAMEKKNGEYLHDQEISLRVAQTTPYRPPKNHDSFQLESLPIEEDETPLDFVEEVVIVSNLSPQTKIAHIKGFFNDVAEVVSVRLVVNHEGKHVGYGFVEFASAYGANKALEEKNGDYLHDHQILLMRGHESPGFVEEAAITKTLFVANLCDTIKISDIINFFKDVGEVVHVRLVVNSQGKHAGWGFVEFASANEAEKALVKNGEYLHNYKISLDVAKTAPYRPPKFCLDHKVWYEDYLRRESLLIKEDEAVEGLDETPDFLEEAAARKKTLFVANLPYSCRRIVPTIINFFKDVGEIVHVRIIVDHMGVPVGCGFVEFNSSNEAEKALQKKNGQYSKISVDVAEIALYPVGPKYNVAKKLWYEDNLRRGRLLIKEKTEPDLKKPSLMSLCCGQKVTFSDDD</sequence>
<dbReference type="InterPro" id="IPR051183">
    <property type="entry name" value="U1_U11-U12_snRNP_70-35kDa"/>
</dbReference>
<dbReference type="FunFam" id="3.30.70.330:FF:001204">
    <property type="match status" value="1"/>
</dbReference>
<dbReference type="STRING" id="81972.D7MAR8"/>
<dbReference type="InterPro" id="IPR012677">
    <property type="entry name" value="Nucleotide-bd_a/b_plait_sf"/>
</dbReference>
<dbReference type="InterPro" id="IPR035979">
    <property type="entry name" value="RBD_domain_sf"/>
</dbReference>
<dbReference type="Gene3D" id="3.30.70.330">
    <property type="match status" value="4"/>
</dbReference>
<dbReference type="FunFam" id="3.30.70.330:FF:002225">
    <property type="match status" value="1"/>
</dbReference>
<dbReference type="Pfam" id="PF00076">
    <property type="entry name" value="RRM_1"/>
    <property type="match status" value="4"/>
</dbReference>
<evidence type="ECO:0000256" key="2">
    <source>
        <dbReference type="ARBA" id="ARBA00023242"/>
    </source>
</evidence>
<keyword evidence="3" id="KW-0694">RNA-binding</keyword>
<dbReference type="Proteomes" id="UP000008694">
    <property type="component" value="Unassembled WGS sequence"/>
</dbReference>
<dbReference type="GO" id="GO:0030619">
    <property type="term" value="F:U1 snRNA binding"/>
    <property type="evidence" value="ECO:0007669"/>
    <property type="project" value="TreeGrafter"/>
</dbReference>
<dbReference type="SUPFAM" id="SSF54928">
    <property type="entry name" value="RNA-binding domain, RBD"/>
    <property type="match status" value="3"/>
</dbReference>
<dbReference type="PANTHER" id="PTHR13952">
    <property type="entry name" value="U1 SMALL NUCLEAR RIBONUCLEOPROTEIN 70 KD"/>
    <property type="match status" value="1"/>
</dbReference>
<dbReference type="Gramene" id="fgenesh2_kg.7__957__AT1G45100.1">
    <property type="protein sequence ID" value="fgenesh2_kg.7__957__AT1G45100.1"/>
    <property type="gene ID" value="fgenesh2_kg.7__957__AT1G45100.1"/>
</dbReference>
<dbReference type="GO" id="GO:0071011">
    <property type="term" value="C:precatalytic spliceosome"/>
    <property type="evidence" value="ECO:0007669"/>
    <property type="project" value="TreeGrafter"/>
</dbReference>
<accession>D7MAR8</accession>
<evidence type="ECO:0000259" key="5">
    <source>
        <dbReference type="PROSITE" id="PS50102"/>
    </source>
</evidence>
<evidence type="ECO:0000256" key="1">
    <source>
        <dbReference type="ARBA" id="ARBA00004123"/>
    </source>
</evidence>
<evidence type="ECO:0000313" key="7">
    <source>
        <dbReference type="Proteomes" id="UP000008694"/>
    </source>
</evidence>
<dbReference type="SMART" id="SM00360">
    <property type="entry name" value="RRM"/>
    <property type="match status" value="4"/>
</dbReference>
<dbReference type="PANTHER" id="PTHR13952:SF15">
    <property type="entry name" value="RRM DOMAIN-CONTAINING PROTEIN"/>
    <property type="match status" value="1"/>
</dbReference>
<dbReference type="GO" id="GO:0003729">
    <property type="term" value="F:mRNA binding"/>
    <property type="evidence" value="ECO:0007669"/>
    <property type="project" value="TreeGrafter"/>
</dbReference>
<reference evidence="7" key="1">
    <citation type="journal article" date="2011" name="Nat. Genet.">
        <title>The Arabidopsis lyrata genome sequence and the basis of rapid genome size change.</title>
        <authorList>
            <person name="Hu T.T."/>
            <person name="Pattyn P."/>
            <person name="Bakker E.G."/>
            <person name="Cao J."/>
            <person name="Cheng J.-F."/>
            <person name="Clark R.M."/>
            <person name="Fahlgren N."/>
            <person name="Fawcett J.A."/>
            <person name="Grimwood J."/>
            <person name="Gundlach H."/>
            <person name="Haberer G."/>
            <person name="Hollister J.D."/>
            <person name="Ossowski S."/>
            <person name="Ottilar R.P."/>
            <person name="Salamov A.A."/>
            <person name="Schneeberger K."/>
            <person name="Spannagl M."/>
            <person name="Wang X."/>
            <person name="Yang L."/>
            <person name="Nasrallah M.E."/>
            <person name="Bergelson J."/>
            <person name="Carrington J.C."/>
            <person name="Gaut B.S."/>
            <person name="Schmutz J."/>
            <person name="Mayer K.F.X."/>
            <person name="Van de Peer Y."/>
            <person name="Grigoriev I.V."/>
            <person name="Nordborg M."/>
            <person name="Weigel D."/>
            <person name="Guo Y.-L."/>
        </authorList>
    </citation>
    <scope>NUCLEOTIDE SEQUENCE [LARGE SCALE GENOMIC DNA]</scope>
    <source>
        <strain evidence="7">cv. MN47</strain>
    </source>
</reference>
<dbReference type="eggNOG" id="KOG0123">
    <property type="taxonomic scope" value="Eukaryota"/>
</dbReference>
<protein>
    <submittedName>
        <fullName evidence="6">F27F5.17</fullName>
    </submittedName>
</protein>
<name>D7MAR8_ARALL</name>
<evidence type="ECO:0000256" key="3">
    <source>
        <dbReference type="PROSITE-ProRule" id="PRU00176"/>
    </source>
</evidence>
<feature type="domain" description="RRM" evidence="5">
    <location>
        <begin position="175"/>
        <end position="252"/>
    </location>
</feature>
<dbReference type="CDD" id="cd00590">
    <property type="entry name" value="RRM_SF"/>
    <property type="match status" value="4"/>
</dbReference>
<proteinExistence type="predicted"/>
<evidence type="ECO:0000313" key="6">
    <source>
        <dbReference type="EMBL" id="EFH45552.1"/>
    </source>
</evidence>
<comment type="subcellular location">
    <subcellularLocation>
        <location evidence="1">Nucleus</location>
    </subcellularLocation>
</comment>
<feature type="domain" description="RRM" evidence="5">
    <location>
        <begin position="67"/>
        <end position="144"/>
    </location>
</feature>
<keyword evidence="2" id="KW-0539">Nucleus</keyword>
<feature type="domain" description="RRM" evidence="5">
    <location>
        <begin position="391"/>
        <end position="467"/>
    </location>
</feature>
<dbReference type="PROSITE" id="PS50102">
    <property type="entry name" value="RRM"/>
    <property type="match status" value="4"/>
</dbReference>
<dbReference type="InterPro" id="IPR000504">
    <property type="entry name" value="RRM_dom"/>
</dbReference>
<feature type="region of interest" description="Disordered" evidence="4">
    <location>
        <begin position="1"/>
        <end position="43"/>
    </location>
</feature>
<dbReference type="GO" id="GO:0071004">
    <property type="term" value="C:U2-type prespliceosome"/>
    <property type="evidence" value="ECO:0007669"/>
    <property type="project" value="TreeGrafter"/>
</dbReference>
<feature type="compositionally biased region" description="Basic and acidic residues" evidence="4">
    <location>
        <begin position="18"/>
        <end position="28"/>
    </location>
</feature>
<dbReference type="GO" id="GO:0005685">
    <property type="term" value="C:U1 snRNP"/>
    <property type="evidence" value="ECO:0007669"/>
    <property type="project" value="TreeGrafter"/>
</dbReference>
<keyword evidence="7" id="KW-1185">Reference proteome</keyword>